<reference evidence="3 4" key="1">
    <citation type="journal article" date="2007" name="J. Bacteriol.">
        <title>The complete genome sequence of Roseobacter denitrificans reveals a mixotrophic rather than photosynthetic metabolism.</title>
        <authorList>
            <person name="Swingley W.D."/>
            <person name="Sadekar S."/>
            <person name="Mastrian S.D."/>
            <person name="Matthies H.J."/>
            <person name="Hao J."/>
            <person name="Ramos H."/>
            <person name="Acharya C.R."/>
            <person name="Conrad A.L."/>
            <person name="Taylor H.L."/>
            <person name="Dejesa L.C."/>
            <person name="Shah M.K."/>
            <person name="O'huallachain M.E."/>
            <person name="Lince M.T."/>
            <person name="Blankenship R.E."/>
            <person name="Beatty J.T."/>
            <person name="Touchman J.W."/>
        </authorList>
    </citation>
    <scope>NUCLEOTIDE SEQUENCE [LARGE SCALE GENOMIC DNA]</scope>
    <source>
        <strain evidence="4">ATCC 33942 / OCh 114</strain>
    </source>
</reference>
<comment type="subcellular location">
    <subcellularLocation>
        <location evidence="1">Secreted</location>
    </subcellularLocation>
</comment>
<dbReference type="OrthoDB" id="7624131at2"/>
<dbReference type="KEGG" id="rde:RD1_3998"/>
<dbReference type="GO" id="GO:0005576">
    <property type="term" value="C:extracellular region"/>
    <property type="evidence" value="ECO:0007669"/>
    <property type="project" value="UniProtKB-SubCell"/>
</dbReference>
<dbReference type="AlphaFoldDB" id="Q160Z5"/>
<dbReference type="PANTHER" id="PTHR38340">
    <property type="entry name" value="S-LAYER PROTEIN"/>
    <property type="match status" value="1"/>
</dbReference>
<dbReference type="InterPro" id="IPR001343">
    <property type="entry name" value="Hemolysn_Ca-bd"/>
</dbReference>
<sequence>MSIFNLFNLFSNGLDIKGSNKSDLIIGSFGNDKIAGNGGDDLMFGLFGNDKMSGGLGDDRIFAGAGRDIVEGGEGEDALYGNNGNDVIVGNRGNDKMFGGSGNDKLVWNNGDGSDLMNGGSGYDKVQVNFDTDLVDDDLQNKDVAEFETTETGVQFARTEVNDQSERGLFQLDIRETEVLETNFGGGDDTAVIKGDVLEKIALDLDGGDGIDTLDLSQVDSGIKVDLAAGKLAHSKAENFENVIGTEYQDLLRGDAQDNVISGLGGDDQLGGRAGNDTLIGNKGNDKVFGGDGDDLLIWNNGDGSDLMHGGNGYDRLQVNFDTDLVNDDLQNKDVAEFSVADIGLQFARTEVNDQSEAGLFQLDVRNIEVLETNFGGGDDAAVIKDNILKRIELELDGGDGVDLLDLSDAASAVTVDLAAGTITDGANTSTAINFENVTGTDFNDTIIGNDQDNVIRGGAGNDVMSGGAGADTFVFFEEDAGVDIILDFEIGVDSLLFLTNDPEVTTDSLLSNLTQTGDDVELAFNNKVITFEDTVVSDFNADDFMIV</sequence>
<dbReference type="Proteomes" id="UP000007029">
    <property type="component" value="Chromosome"/>
</dbReference>
<keyword evidence="2" id="KW-0964">Secreted</keyword>
<accession>Q160Z5</accession>
<proteinExistence type="predicted"/>
<dbReference type="PRINTS" id="PR00313">
    <property type="entry name" value="CABNDNGRPT"/>
</dbReference>
<gene>
    <name evidence="3" type="primary">frpC</name>
    <name evidence="3" type="ordered locus">RD1_3998</name>
</gene>
<evidence type="ECO:0000256" key="1">
    <source>
        <dbReference type="ARBA" id="ARBA00004613"/>
    </source>
</evidence>
<dbReference type="HOGENOM" id="CLU_027334_0_0_5"/>
<evidence type="ECO:0000256" key="2">
    <source>
        <dbReference type="ARBA" id="ARBA00022525"/>
    </source>
</evidence>
<keyword evidence="4" id="KW-1185">Reference proteome</keyword>
<dbReference type="eggNOG" id="COG2931">
    <property type="taxonomic scope" value="Bacteria"/>
</dbReference>
<evidence type="ECO:0000313" key="3">
    <source>
        <dbReference type="EMBL" id="ABG33448.1"/>
    </source>
</evidence>
<dbReference type="Pfam" id="PF00353">
    <property type="entry name" value="HemolysinCabind"/>
    <property type="match status" value="5"/>
</dbReference>
<dbReference type="InterPro" id="IPR011049">
    <property type="entry name" value="Serralysin-like_metalloprot_C"/>
</dbReference>
<evidence type="ECO:0000313" key="4">
    <source>
        <dbReference type="Proteomes" id="UP000007029"/>
    </source>
</evidence>
<protein>
    <submittedName>
        <fullName evidence="3">Iron-regulated protein frpC, putative</fullName>
    </submittedName>
</protein>
<dbReference type="EMBL" id="CP000362">
    <property type="protein sequence ID" value="ABG33448.1"/>
    <property type="molecule type" value="Genomic_DNA"/>
</dbReference>
<dbReference type="STRING" id="375451.RD1_3998"/>
<organism evidence="3 4">
    <name type="scientific">Roseobacter denitrificans (strain ATCC 33942 / OCh 114)</name>
    <name type="common">Erythrobacter sp. (strain OCh 114)</name>
    <name type="synonym">Roseobacter denitrificans</name>
    <dbReference type="NCBI Taxonomy" id="375451"/>
    <lineage>
        <taxon>Bacteria</taxon>
        <taxon>Pseudomonadati</taxon>
        <taxon>Pseudomonadota</taxon>
        <taxon>Alphaproteobacteria</taxon>
        <taxon>Rhodobacterales</taxon>
        <taxon>Roseobacteraceae</taxon>
        <taxon>Roseobacter</taxon>
    </lineage>
</organism>
<dbReference type="Gene3D" id="2.150.10.10">
    <property type="entry name" value="Serralysin-like metalloprotease, C-terminal"/>
    <property type="match status" value="4"/>
</dbReference>
<dbReference type="InterPro" id="IPR050557">
    <property type="entry name" value="RTX_toxin/Mannuronan_C5-epim"/>
</dbReference>
<dbReference type="PANTHER" id="PTHR38340:SF1">
    <property type="entry name" value="S-LAYER PROTEIN"/>
    <property type="match status" value="1"/>
</dbReference>
<dbReference type="SUPFAM" id="SSF51120">
    <property type="entry name" value="beta-Roll"/>
    <property type="match status" value="3"/>
</dbReference>
<name>Q160Z5_ROSDO</name>
<dbReference type="GO" id="GO:0005509">
    <property type="term" value="F:calcium ion binding"/>
    <property type="evidence" value="ECO:0007669"/>
    <property type="project" value="InterPro"/>
</dbReference>
<dbReference type="RefSeq" id="WP_011570059.1">
    <property type="nucleotide sequence ID" value="NC_008209.1"/>
</dbReference>